<keyword evidence="4" id="KW-0833">Ubl conjugation pathway</keyword>
<accession>A0A3G2S5E4</accession>
<dbReference type="PRINTS" id="PR01849">
    <property type="entry name" value="UBIQUITINACT"/>
</dbReference>
<evidence type="ECO:0000256" key="3">
    <source>
        <dbReference type="ARBA" id="ARBA00005673"/>
    </source>
</evidence>
<comment type="pathway">
    <text evidence="2">Protein modification; protein sumoylation.</text>
</comment>
<dbReference type="PANTHER" id="PTHR10953:SF162">
    <property type="entry name" value="SUMO-ACTIVATING ENZYME SUBUNIT 1"/>
    <property type="match status" value="1"/>
</dbReference>
<feature type="region of interest" description="Disordered" evidence="7">
    <location>
        <begin position="28"/>
        <end position="83"/>
    </location>
</feature>
<dbReference type="InterPro" id="IPR000594">
    <property type="entry name" value="ThiF_NAD_FAD-bd"/>
</dbReference>
<dbReference type="PANTHER" id="PTHR10953">
    <property type="entry name" value="UBIQUITIN-ACTIVATING ENZYME E1"/>
    <property type="match status" value="1"/>
</dbReference>
<dbReference type="Pfam" id="PF00899">
    <property type="entry name" value="ThiF"/>
    <property type="match status" value="1"/>
</dbReference>
<dbReference type="SUPFAM" id="SSF69572">
    <property type="entry name" value="Activating enzymes of the ubiquitin-like proteins"/>
    <property type="match status" value="1"/>
</dbReference>
<dbReference type="InterPro" id="IPR045886">
    <property type="entry name" value="ThiF/MoeB/HesA"/>
</dbReference>
<sequence>MLRALLGVLFLVAWIARAESIVARDNPASRLRMNPDPSGSTVSPPPSSHTPPSPPPSGSAASSSTSTYEGEGPPPGVDYPSVTLAKPAPISSFDVYAKPSSLPQASKSASSNVSTAKIVDVASWGDGPLPSLISNMYRGNNESVANLPKFYFNLANSTLPKDSKQLVCDIQVDFCKRSGCEEDEDELEYNFCDVDKGMATMCKCKKSVSRLAQYQWPVQSSDCQIRRQTCKDVCNNKRETHFRQRAECIKACEDQIGSSCDKPEQYGSSYMVSSPGKTPSYHIVDQSNPQGAGAHVAASVSMVLVWTLATFISFHDHSMDTSVTGVTEDEAALYDRQIRLWGLEAQNHMRQAHVAVVSFTGVAEEIVKNIVLAGIGALTIVDAHNVEPEDLSASLFFRPDDIGTSRVATAPLQRIQQLNPHVHIQGESHDDAHDDFFQRVRPDLVLVTSGTRDELVRWNSLCRAHDAMFFAAATYGQSGYVFCDLVSLDYVRDIPVPGTKEKTPVKFRQAFVPLAESLQAPWPSRPSPGLVATWGLWSLKGSKDVNAFQEALEREAEALMQAKGVKPTTVFRRTNAKAFYTAFARAAFPHRTVSFAPTCAILGGIVAQSILNALGRREEPIVNWCILDAFHGTADIHSIGAPEASRD</sequence>
<dbReference type="Gene3D" id="3.40.50.720">
    <property type="entry name" value="NAD(P)-binding Rossmann-like Domain"/>
    <property type="match status" value="1"/>
</dbReference>
<dbReference type="VEuPathDB" id="FungiDB:DNF11_1562"/>
<protein>
    <recommendedName>
        <fullName evidence="6">Ubiquitin-like 1-activating enzyme E1A</fullName>
    </recommendedName>
</protein>
<evidence type="ECO:0000256" key="7">
    <source>
        <dbReference type="SAM" id="MobiDB-lite"/>
    </source>
</evidence>
<evidence type="ECO:0000256" key="6">
    <source>
        <dbReference type="ARBA" id="ARBA00044354"/>
    </source>
</evidence>
<evidence type="ECO:0000256" key="2">
    <source>
        <dbReference type="ARBA" id="ARBA00004718"/>
    </source>
</evidence>
<dbReference type="STRING" id="425264.A0A3G2S5E4"/>
<evidence type="ECO:0000259" key="9">
    <source>
        <dbReference type="Pfam" id="PF00899"/>
    </source>
</evidence>
<dbReference type="GO" id="GO:0016925">
    <property type="term" value="P:protein sumoylation"/>
    <property type="evidence" value="ECO:0007669"/>
    <property type="project" value="TreeGrafter"/>
</dbReference>
<dbReference type="Proteomes" id="UP000269793">
    <property type="component" value="Chromosome III"/>
</dbReference>
<evidence type="ECO:0000256" key="4">
    <source>
        <dbReference type="ARBA" id="ARBA00022786"/>
    </source>
</evidence>
<comment type="similarity">
    <text evidence="3">Belongs to the ubiquitin-activating E1 family.</text>
</comment>
<keyword evidence="11" id="KW-1185">Reference proteome</keyword>
<comment type="subcellular location">
    <subcellularLocation>
        <location evidence="1">Nucleus</location>
    </subcellularLocation>
</comment>
<dbReference type="AlphaFoldDB" id="A0A3G2S5E4"/>
<dbReference type="InterPro" id="IPR000011">
    <property type="entry name" value="UBQ/SUMO-activ_enz_E1-like"/>
</dbReference>
<evidence type="ECO:0000256" key="1">
    <source>
        <dbReference type="ARBA" id="ARBA00004123"/>
    </source>
</evidence>
<name>A0A3G2S5E4_MALR7</name>
<keyword evidence="8" id="KW-0732">Signal</keyword>
<dbReference type="InterPro" id="IPR035985">
    <property type="entry name" value="Ubiquitin-activating_enz"/>
</dbReference>
<evidence type="ECO:0000256" key="5">
    <source>
        <dbReference type="ARBA" id="ARBA00023242"/>
    </source>
</evidence>
<evidence type="ECO:0000313" key="11">
    <source>
        <dbReference type="Proteomes" id="UP000269793"/>
    </source>
</evidence>
<evidence type="ECO:0000313" key="10">
    <source>
        <dbReference type="EMBL" id="AYO42512.1"/>
    </source>
</evidence>
<feature type="compositionally biased region" description="Low complexity" evidence="7">
    <location>
        <begin position="58"/>
        <end position="67"/>
    </location>
</feature>
<reference evidence="10 11" key="1">
    <citation type="submission" date="2018-10" db="EMBL/GenBank/DDBJ databases">
        <title>Complete genome sequence of Malassezia restricta CBS 7877.</title>
        <authorList>
            <person name="Morand S.C."/>
            <person name="Bertignac M."/>
            <person name="Iltis A."/>
            <person name="Kolder I."/>
            <person name="Pirovano W."/>
            <person name="Jourdain R."/>
            <person name="Clavaud C."/>
        </authorList>
    </citation>
    <scope>NUCLEOTIDE SEQUENCE [LARGE SCALE GENOMIC DNA]</scope>
    <source>
        <strain evidence="10 11">CBS 7877</strain>
    </source>
</reference>
<dbReference type="GO" id="GO:0019948">
    <property type="term" value="F:SUMO activating enzyme activity"/>
    <property type="evidence" value="ECO:0007669"/>
    <property type="project" value="TreeGrafter"/>
</dbReference>
<gene>
    <name evidence="10" type="primary">AOS1</name>
    <name evidence="10" type="ORF">DNF11_1562</name>
</gene>
<dbReference type="EMBL" id="CP033150">
    <property type="protein sequence ID" value="AYO42512.1"/>
    <property type="molecule type" value="Genomic_DNA"/>
</dbReference>
<dbReference type="GO" id="GO:0005737">
    <property type="term" value="C:cytoplasm"/>
    <property type="evidence" value="ECO:0007669"/>
    <property type="project" value="TreeGrafter"/>
</dbReference>
<feature type="signal peptide" evidence="8">
    <location>
        <begin position="1"/>
        <end position="18"/>
    </location>
</feature>
<feature type="chain" id="PRO_5017976391" description="Ubiquitin-like 1-activating enzyme E1A" evidence="8">
    <location>
        <begin position="19"/>
        <end position="647"/>
    </location>
</feature>
<organism evidence="10 11">
    <name type="scientific">Malassezia restricta (strain ATCC 96810 / NBRC 103918 / CBS 7877)</name>
    <name type="common">Seborrheic dermatitis infection agent</name>
    <dbReference type="NCBI Taxonomy" id="425264"/>
    <lineage>
        <taxon>Eukaryota</taxon>
        <taxon>Fungi</taxon>
        <taxon>Dikarya</taxon>
        <taxon>Basidiomycota</taxon>
        <taxon>Ustilaginomycotina</taxon>
        <taxon>Malasseziomycetes</taxon>
        <taxon>Malasseziales</taxon>
        <taxon>Malasseziaceae</taxon>
        <taxon>Malassezia</taxon>
    </lineage>
</organism>
<evidence type="ECO:0000256" key="8">
    <source>
        <dbReference type="SAM" id="SignalP"/>
    </source>
</evidence>
<keyword evidence="5" id="KW-0539">Nucleus</keyword>
<proteinExistence type="inferred from homology"/>
<dbReference type="GO" id="GO:0031510">
    <property type="term" value="C:SUMO activating enzyme complex"/>
    <property type="evidence" value="ECO:0007669"/>
    <property type="project" value="TreeGrafter"/>
</dbReference>
<feature type="compositionally biased region" description="Pro residues" evidence="7">
    <location>
        <begin position="43"/>
        <end position="57"/>
    </location>
</feature>
<feature type="domain" description="THIF-type NAD/FAD binding fold" evidence="9">
    <location>
        <begin position="334"/>
        <end position="633"/>
    </location>
</feature>
<dbReference type="OrthoDB" id="1708823at2759"/>